<feature type="region of interest" description="Disordered" evidence="1">
    <location>
        <begin position="1"/>
        <end position="20"/>
    </location>
</feature>
<dbReference type="PROSITE" id="PS50181">
    <property type="entry name" value="FBOX"/>
    <property type="match status" value="1"/>
</dbReference>
<dbReference type="InterPro" id="IPR001810">
    <property type="entry name" value="F-box_dom"/>
</dbReference>
<dbReference type="Gene3D" id="3.80.10.10">
    <property type="entry name" value="Ribonuclease Inhibitor"/>
    <property type="match status" value="1"/>
</dbReference>
<organism evidence="3 4">
    <name type="scientific">Daucus carota subsp. sativus</name>
    <name type="common">Carrot</name>
    <dbReference type="NCBI Taxonomy" id="79200"/>
    <lineage>
        <taxon>Eukaryota</taxon>
        <taxon>Viridiplantae</taxon>
        <taxon>Streptophyta</taxon>
        <taxon>Embryophyta</taxon>
        <taxon>Tracheophyta</taxon>
        <taxon>Spermatophyta</taxon>
        <taxon>Magnoliopsida</taxon>
        <taxon>eudicotyledons</taxon>
        <taxon>Gunneridae</taxon>
        <taxon>Pentapetalae</taxon>
        <taxon>asterids</taxon>
        <taxon>campanulids</taxon>
        <taxon>Apiales</taxon>
        <taxon>Apiaceae</taxon>
        <taxon>Apioideae</taxon>
        <taxon>Scandiceae</taxon>
        <taxon>Daucinae</taxon>
        <taxon>Daucus</taxon>
        <taxon>Daucus sect. Daucus</taxon>
    </lineage>
</organism>
<gene>
    <name evidence="3" type="ORF">DCAR_0624852</name>
</gene>
<dbReference type="PANTHER" id="PTHR32212">
    <property type="entry name" value="CYCLIN-LIKE F-BOX"/>
    <property type="match status" value="1"/>
</dbReference>
<dbReference type="SMART" id="SM00256">
    <property type="entry name" value="FBOX"/>
    <property type="match status" value="1"/>
</dbReference>
<dbReference type="Proteomes" id="UP000077755">
    <property type="component" value="Chromosome 6"/>
</dbReference>
<evidence type="ECO:0000259" key="2">
    <source>
        <dbReference type="PROSITE" id="PS50181"/>
    </source>
</evidence>
<dbReference type="Pfam" id="PF00646">
    <property type="entry name" value="F-box"/>
    <property type="match status" value="1"/>
</dbReference>
<dbReference type="Gene3D" id="1.20.1280.50">
    <property type="match status" value="1"/>
</dbReference>
<dbReference type="CDD" id="cd22160">
    <property type="entry name" value="F-box_AtFBL13-like"/>
    <property type="match status" value="1"/>
</dbReference>
<proteinExistence type="predicted"/>
<name>A0AAF1B6W3_DAUCS</name>
<evidence type="ECO:0000313" key="3">
    <source>
        <dbReference type="EMBL" id="WOH05436.1"/>
    </source>
</evidence>
<dbReference type="InterPro" id="IPR036047">
    <property type="entry name" value="F-box-like_dom_sf"/>
</dbReference>
<dbReference type="InterPro" id="IPR053781">
    <property type="entry name" value="F-box_AtFBL13-like"/>
</dbReference>
<dbReference type="AlphaFoldDB" id="A0AAF1B6W3"/>
<protein>
    <recommendedName>
        <fullName evidence="2">F-box domain-containing protein</fullName>
    </recommendedName>
</protein>
<accession>A0AAF1B6W3</accession>
<evidence type="ECO:0000256" key="1">
    <source>
        <dbReference type="SAM" id="MobiDB-lite"/>
    </source>
</evidence>
<keyword evidence="4" id="KW-1185">Reference proteome</keyword>
<evidence type="ECO:0000313" key="4">
    <source>
        <dbReference type="Proteomes" id="UP000077755"/>
    </source>
</evidence>
<dbReference type="SUPFAM" id="SSF52058">
    <property type="entry name" value="L domain-like"/>
    <property type="match status" value="1"/>
</dbReference>
<reference evidence="3" key="2">
    <citation type="submission" date="2022-03" db="EMBL/GenBank/DDBJ databases">
        <title>Draft title - Genomic analysis of global carrot germplasm unveils the trajectory of domestication and the origin of high carotenoid orange carrot.</title>
        <authorList>
            <person name="Iorizzo M."/>
            <person name="Ellison S."/>
            <person name="Senalik D."/>
            <person name="Macko-Podgorni A."/>
            <person name="Grzebelus D."/>
            <person name="Bostan H."/>
            <person name="Rolling W."/>
            <person name="Curaba J."/>
            <person name="Simon P."/>
        </authorList>
    </citation>
    <scope>NUCLEOTIDE SEQUENCE</scope>
    <source>
        <tissue evidence="3">Leaf</tissue>
    </source>
</reference>
<feature type="domain" description="F-box" evidence="2">
    <location>
        <begin position="20"/>
        <end position="70"/>
    </location>
</feature>
<dbReference type="InterPro" id="IPR032675">
    <property type="entry name" value="LRR_dom_sf"/>
</dbReference>
<dbReference type="PANTHER" id="PTHR32212:SF461">
    <property type="entry name" value="F-BOX DOMAIN-CONTAINING PROTEIN"/>
    <property type="match status" value="1"/>
</dbReference>
<dbReference type="EMBL" id="CP093348">
    <property type="protein sequence ID" value="WOH05436.1"/>
    <property type="molecule type" value="Genomic_DNA"/>
</dbReference>
<reference evidence="3" key="1">
    <citation type="journal article" date="2016" name="Nat. Genet.">
        <title>A high-quality carrot genome assembly provides new insights into carotenoid accumulation and asterid genome evolution.</title>
        <authorList>
            <person name="Iorizzo M."/>
            <person name="Ellison S."/>
            <person name="Senalik D."/>
            <person name="Zeng P."/>
            <person name="Satapoomin P."/>
            <person name="Huang J."/>
            <person name="Bowman M."/>
            <person name="Iovene M."/>
            <person name="Sanseverino W."/>
            <person name="Cavagnaro P."/>
            <person name="Yildiz M."/>
            <person name="Macko-Podgorni A."/>
            <person name="Moranska E."/>
            <person name="Grzebelus E."/>
            <person name="Grzebelus D."/>
            <person name="Ashrafi H."/>
            <person name="Zheng Z."/>
            <person name="Cheng S."/>
            <person name="Spooner D."/>
            <person name="Van Deynze A."/>
            <person name="Simon P."/>
        </authorList>
    </citation>
    <scope>NUCLEOTIDE SEQUENCE</scope>
    <source>
        <tissue evidence="3">Leaf</tissue>
    </source>
</reference>
<sequence length="725" mass="82979">MNGQSEKKKKKARITSEDGEDRISKLPDELLHRILKFVDTKFSVQTSALSKRWKLVWTTLPFLNFKWDQRSSAATASNLARQVFTRRNHGVQISCLELKLLPYSLMVKFIEYAISHHVQCLIVHFRSDHKPYKLSNFNSDSIQKLELEIKPEDSLLESDCWDLPVLSTLRLKSLTYSYYISDNRFYKLEKQYLTCLPALRDLSLEKWDLHSLFSFIDLTTLILRRCKLPKVWNLPALTSLTLDDVKFPENMKDLFAALVNLRNLKLTYDDVSVQNCFVHCPELVNLEIKTRYCSYKAVPDSTVVVFAPKLSNFTSVGIFRIMFEVSKLDYANVKLHGWIDDKNFYWEKSKETYQQFTIMLPALGSAKILNLDLEAIEALQSIFDFLLSFPSPFYDLKFVKLPRGCNEANISSTLRSYLLGGSPTATIVTAQVFKISIISSYLICNLFCNANNLKINCVATSVATSTDIAPYTEAATVKAQNVVLQEPLGPPTRVLVDSQYIHKTACVETADLGVLEELVEQNSLLDVERVRQISAPVERTGNDQVRSSRDDSDFALWQGHEVNCEFVCLLDLIMDKYPETFEHFTTKNKKFCTIKLNTLCTSVNDFTKISMTDVDTEMISEYRDVFAELQKFGFNVSWLVSRLNYIEQVRFSQPLFSELHAIDSHIVDTKSKLQEYKTLFDDTITKLKDLETLRAEKMKEIQKAFGPAVTNLVVGCIGDDLLSSP</sequence>
<dbReference type="SUPFAM" id="SSF81383">
    <property type="entry name" value="F-box domain"/>
    <property type="match status" value="1"/>
</dbReference>